<evidence type="ECO:0000313" key="1">
    <source>
        <dbReference type="EMBL" id="CAG6685759.1"/>
    </source>
</evidence>
<accession>A0A8D8X8H9</accession>
<sequence length="103" mass="12503">MLRINEKTDTYRHQNWILWFCKVVKFPTKTIIGNVKIPKNFRFLQEKLSKDYLKYELNKKGIEILEMSLQPTIFQIARDNFTYFKRDELNIMRGLKGQNKKKS</sequence>
<organism evidence="1">
    <name type="scientific">Cacopsylla melanoneura</name>
    <dbReference type="NCBI Taxonomy" id="428564"/>
    <lineage>
        <taxon>Eukaryota</taxon>
        <taxon>Metazoa</taxon>
        <taxon>Ecdysozoa</taxon>
        <taxon>Arthropoda</taxon>
        <taxon>Hexapoda</taxon>
        <taxon>Insecta</taxon>
        <taxon>Pterygota</taxon>
        <taxon>Neoptera</taxon>
        <taxon>Paraneoptera</taxon>
        <taxon>Hemiptera</taxon>
        <taxon>Sternorrhyncha</taxon>
        <taxon>Psylloidea</taxon>
        <taxon>Psyllidae</taxon>
        <taxon>Psyllinae</taxon>
        <taxon>Cacopsylla</taxon>
    </lineage>
</organism>
<name>A0A8D8X8H9_9HEMI</name>
<protein>
    <submittedName>
        <fullName evidence="1">Uncharacterized protein</fullName>
    </submittedName>
</protein>
<proteinExistence type="predicted"/>
<dbReference type="EMBL" id="HBUF01273237">
    <property type="protein sequence ID" value="CAG6685758.1"/>
    <property type="molecule type" value="Transcribed_RNA"/>
</dbReference>
<dbReference type="EMBL" id="HBUF01273238">
    <property type="protein sequence ID" value="CAG6685759.1"/>
    <property type="molecule type" value="Transcribed_RNA"/>
</dbReference>
<dbReference type="AlphaFoldDB" id="A0A8D8X8H9"/>
<reference evidence="1" key="1">
    <citation type="submission" date="2021-05" db="EMBL/GenBank/DDBJ databases">
        <authorList>
            <person name="Alioto T."/>
            <person name="Alioto T."/>
            <person name="Gomez Garrido J."/>
        </authorList>
    </citation>
    <scope>NUCLEOTIDE SEQUENCE</scope>
</reference>